<dbReference type="SUPFAM" id="SSF81901">
    <property type="entry name" value="HCP-like"/>
    <property type="match status" value="1"/>
</dbReference>
<dbReference type="Proteomes" id="UP000516072">
    <property type="component" value="Chromosome"/>
</dbReference>
<organism evidence="1 2">
    <name type="scientific">Candidatus Nitrosacidococcus tergens</name>
    <dbReference type="NCBI Taxonomy" id="553981"/>
    <lineage>
        <taxon>Bacteria</taxon>
        <taxon>Pseudomonadati</taxon>
        <taxon>Pseudomonadota</taxon>
        <taxon>Gammaproteobacteria</taxon>
        <taxon>Chromatiales</taxon>
        <taxon>Chromatiaceae</taxon>
        <taxon>Candidatus Nitrosacidococcus</taxon>
    </lineage>
</organism>
<dbReference type="PANTHER" id="PTHR43628">
    <property type="entry name" value="ACTIVATOR OF C KINASE PROTEIN 1-RELATED"/>
    <property type="match status" value="1"/>
</dbReference>
<dbReference type="InterPro" id="IPR052945">
    <property type="entry name" value="Mitotic_Regulator"/>
</dbReference>
<name>A0A7G1QBP4_9GAMM</name>
<dbReference type="InterPro" id="IPR006597">
    <property type="entry name" value="Sel1-like"/>
</dbReference>
<keyword evidence="2" id="KW-1185">Reference proteome</keyword>
<dbReference type="SMART" id="SM00671">
    <property type="entry name" value="SEL1"/>
    <property type="match status" value="5"/>
</dbReference>
<protein>
    <submittedName>
        <fullName evidence="1">Sel1 repeat protein (Modular protein)</fullName>
    </submittedName>
</protein>
<evidence type="ECO:0000313" key="1">
    <source>
        <dbReference type="EMBL" id="CAB1276853.1"/>
    </source>
</evidence>
<dbReference type="PANTHER" id="PTHR43628:SF1">
    <property type="entry name" value="CHITIN SYNTHASE REGULATORY FACTOR 2-RELATED"/>
    <property type="match status" value="1"/>
</dbReference>
<gene>
    <name evidence="1" type="ORF">NSCAC_1379</name>
</gene>
<reference evidence="1 2" key="1">
    <citation type="submission" date="2020-03" db="EMBL/GenBank/DDBJ databases">
        <authorList>
            <person name="Picone N."/>
        </authorList>
    </citation>
    <scope>NUCLEOTIDE SEQUENCE [LARGE SCALE GENOMIC DNA]</scope>
    <source>
        <strain evidence="1">NSCAC1</strain>
    </source>
</reference>
<dbReference type="EMBL" id="LR778175">
    <property type="protein sequence ID" value="CAB1276853.1"/>
    <property type="molecule type" value="Genomic_DNA"/>
</dbReference>
<accession>A0A7G1QBP4</accession>
<evidence type="ECO:0000313" key="2">
    <source>
        <dbReference type="Proteomes" id="UP000516072"/>
    </source>
</evidence>
<dbReference type="RefSeq" id="WP_197744067.1">
    <property type="nucleotide sequence ID" value="NZ_LR778175.1"/>
</dbReference>
<dbReference type="AlphaFoldDB" id="A0A7G1QBP4"/>
<sequence length="261" mass="28994">MAMLIILRETVLFILMKKLPLLPLLFIGLFLLPQLNWADTSAEFDAAVAAYDHKDYETAFNLLTKLANQGDPGAQNNLGVMYHNGIGAAQDDKKAVYWYQKAAEQGHASAQNNLGVMYLNGIGILQDDMQAAYWYQKAAKQGLADAQFNLGVLYANGISTTQDDKQAVYWYQKAAEQGLTDAQYNLGVMYYRGYGTPKNRVVAYALVRVAAISNSKARKAQKAISKRLSWDELTAGRKLSDQMSQPGNLLSALHEYLKKHS</sequence>
<dbReference type="KEGG" id="ntg:NSCAC_1379"/>
<proteinExistence type="predicted"/>
<dbReference type="Pfam" id="PF08238">
    <property type="entry name" value="Sel1"/>
    <property type="match status" value="5"/>
</dbReference>
<dbReference type="InterPro" id="IPR011990">
    <property type="entry name" value="TPR-like_helical_dom_sf"/>
</dbReference>
<dbReference type="Gene3D" id="1.25.40.10">
    <property type="entry name" value="Tetratricopeptide repeat domain"/>
    <property type="match status" value="2"/>
</dbReference>